<dbReference type="KEGG" id="mhu:Mhun_0550"/>
<gene>
    <name evidence="3" type="ordered locus">Mhun_0550</name>
</gene>
<reference evidence="4" key="1">
    <citation type="journal article" date="2016" name="Stand. Genomic Sci.">
        <title>Complete genome sequence of Methanospirillum hungatei type strain JF1.</title>
        <authorList>
            <person name="Gunsalus R.P."/>
            <person name="Cook L.E."/>
            <person name="Crable B."/>
            <person name="Rohlin L."/>
            <person name="McDonald E."/>
            <person name="Mouttaki H."/>
            <person name="Sieber J.R."/>
            <person name="Poweleit N."/>
            <person name="Zhou H."/>
            <person name="Lapidus A.L."/>
            <person name="Daligault H.E."/>
            <person name="Land M."/>
            <person name="Gilna P."/>
            <person name="Ivanova N."/>
            <person name="Kyrpides N."/>
            <person name="Culley D.E."/>
            <person name="McInerney M.J."/>
        </authorList>
    </citation>
    <scope>NUCLEOTIDE SEQUENCE [LARGE SCALE GENOMIC DNA]</scope>
    <source>
        <strain evidence="4">ATCC 27890 / DSM 864 / NBRC 100397 / JF-1</strain>
    </source>
</reference>
<dbReference type="eggNOG" id="arCOG00805">
    <property type="taxonomic scope" value="Archaea"/>
</dbReference>
<sequence>MPGQIVLIHAVPGTGLSETVNTYISHIKEDPFGSWLILPTHRLIRMVRDQLIKSGITFLPDHICTPDDLCRYLIDRYGDGTVLIKPETSRLLLVDLLKKHQDELTLFFAQKNPSPRAVQDLQILMQVIIRREIDYPACLGPLQSEKSHQISLLISAYQHILSENNLVDQDTLLSWTIDFLKKRDPTDIRSIIRHVHIFGLFEPMPLEKRLICTLGEVGETLHYTLPDGKDPDIFSDTGDWLSYGSEEVIPSTGMEQQMTTIFCHDPSGNDDYLNFPHISGMGFSDPATEMREVIREIVRLHEIGVSYEDIAIATPDFRSTRVYALEACTDSGIPVRPSQGSLLQSSPLIAYYLSIFDLIEKGMRYDELVRVIQSPYCRFRWEPEEDADQKSGDQKKSGKRDSRYKYLSYKNFDLLCRTYGLDGGHIDWEKRLPDVLLFSDDEGDEQPLPDGQGFVQSKKPVSRTYHPRRPLEKQEIADTIEGIIRLVGIIKRLRDKRTIREHIWHFKTILKEIGSPVPGLAHANSLNAWLTDEEYLDLSSFHTLLSELQDLSGTGVISYLNPAVPVTFIDFIGAVRHVLQEKSGNVSPDASGVILTGIREIAHQHYPYVFLVSLNEGHIPRLTTRLPFTNSSENSRMDTRTLSDILRQEKYQFITALAAGTTHLYLSWYEHKDERTVLSSVFIDYLKSSTLLPEWGRGSDEGGYSGFPGDMEASYSAGVCIHNSEWERSRSYIPEDVLLSSLVQRISIERTYRFRLNRSEYDGIIGDDQIIRSALHFQFSPAYSWSASMLETYAKCPFRFYLERVLHIRPLPDIGSDIPPETKGNLIHVIMSRFKRTMHENRLLPIKEAGFDTALSLIRDIAEEECDKVPYTTPLWIAKKRQIMGGEDIGGGILERFIMTEIDRLSPDEDGRVPHQFTPRFFEYSFGAVRGPDDDPDSRTEPVDLLAIQRELKKSQNPGQNDRDTSESENSIRFIGKIDRIDLTPDGLFGIIDYKTGKNIPGSSDLTRMTALQLPLYLLAYQHISSNKPVFGSYIQLQRKILHSIPLYDPTLKQTLPKGKLPRSEPQWQEILENALHSSISHVHDIRNGLFPIQATTECNADWYCPYKTICRFQPDRGSQLGEWYRYPSVSDVCLEEAEA</sequence>
<dbReference type="AlphaFoldDB" id="Q2FUG2"/>
<dbReference type="HOGENOM" id="CLU_010384_0_0_2"/>
<dbReference type="Proteomes" id="UP000001941">
    <property type="component" value="Chromosome"/>
</dbReference>
<dbReference type="EnsemblBacteria" id="ABD40310">
    <property type="protein sequence ID" value="ABD40310"/>
    <property type="gene ID" value="Mhun_0550"/>
</dbReference>
<dbReference type="Gene3D" id="3.90.320.10">
    <property type="match status" value="1"/>
</dbReference>
<evidence type="ECO:0000313" key="4">
    <source>
        <dbReference type="Proteomes" id="UP000001941"/>
    </source>
</evidence>
<dbReference type="STRING" id="323259.Mhun_0550"/>
<dbReference type="OrthoDB" id="321806at2157"/>
<dbReference type="InterPro" id="IPR038726">
    <property type="entry name" value="PDDEXK_AddAB-type"/>
</dbReference>
<dbReference type="InParanoid" id="Q2FUG2"/>
<evidence type="ECO:0000313" key="3">
    <source>
        <dbReference type="EMBL" id="ABD40310.1"/>
    </source>
</evidence>
<accession>Q2FUG2</accession>
<dbReference type="Gene3D" id="3.40.50.300">
    <property type="entry name" value="P-loop containing nucleotide triphosphate hydrolases"/>
    <property type="match status" value="1"/>
</dbReference>
<protein>
    <submittedName>
        <fullName evidence="3">ATP-dependent nuclease subunit B-like protein</fullName>
    </submittedName>
</protein>
<evidence type="ECO:0000259" key="2">
    <source>
        <dbReference type="Pfam" id="PF12705"/>
    </source>
</evidence>
<proteinExistence type="predicted"/>
<dbReference type="Pfam" id="PF12705">
    <property type="entry name" value="PDDEXK_1"/>
    <property type="match status" value="1"/>
</dbReference>
<keyword evidence="4" id="KW-1185">Reference proteome</keyword>
<dbReference type="GeneID" id="3922746"/>
<feature type="region of interest" description="Disordered" evidence="1">
    <location>
        <begin position="446"/>
        <end position="466"/>
    </location>
</feature>
<dbReference type="RefSeq" id="WP_011447597.1">
    <property type="nucleotide sequence ID" value="NC_007796.1"/>
</dbReference>
<dbReference type="EMBL" id="CP000254">
    <property type="protein sequence ID" value="ABD40310.1"/>
    <property type="molecule type" value="Genomic_DNA"/>
</dbReference>
<name>Q2FUG2_METHJ</name>
<dbReference type="InterPro" id="IPR011604">
    <property type="entry name" value="PDDEXK-like_dom_sf"/>
</dbReference>
<organism evidence="3 4">
    <name type="scientific">Methanospirillum hungatei JF-1 (strain ATCC 27890 / DSM 864 / NBRC 100397 / JF-1)</name>
    <dbReference type="NCBI Taxonomy" id="323259"/>
    <lineage>
        <taxon>Archaea</taxon>
        <taxon>Methanobacteriati</taxon>
        <taxon>Methanobacteriota</taxon>
        <taxon>Stenosarchaea group</taxon>
        <taxon>Methanomicrobia</taxon>
        <taxon>Methanomicrobiales</taxon>
        <taxon>Methanospirillaceae</taxon>
        <taxon>Methanospirillum</taxon>
    </lineage>
</organism>
<dbReference type="SUPFAM" id="SSF52540">
    <property type="entry name" value="P-loop containing nucleoside triphosphate hydrolases"/>
    <property type="match status" value="2"/>
</dbReference>
<evidence type="ECO:0000256" key="1">
    <source>
        <dbReference type="SAM" id="MobiDB-lite"/>
    </source>
</evidence>
<feature type="domain" description="PD-(D/E)XK endonuclease-like" evidence="2">
    <location>
        <begin position="784"/>
        <end position="1112"/>
    </location>
</feature>
<dbReference type="InterPro" id="IPR027417">
    <property type="entry name" value="P-loop_NTPase"/>
</dbReference>